<dbReference type="Gene3D" id="3.40.630.30">
    <property type="match status" value="1"/>
</dbReference>
<evidence type="ECO:0008006" key="4">
    <source>
        <dbReference type="Google" id="ProtNLM"/>
    </source>
</evidence>
<sequence>MPPKQRANPPLPQIHGLRFATSRDIWRAGLVISAGFGVCPEAAWLQPYLRTYPQDSLLSAQQSVEWAIRSEDAAILVVEDHYDPAETETMHGIVPHVHNKAQPMPGEKIVVGVAVWWFDAESPRTGQFADTEGPFPELDEGPHRDEYEEHVSRYNDKNDELLKKYLSTSGMELHTLVIHPTYWRRGHGRTLVEWGMRLADIDQEDLCICATNGGLKLYRPLGCELLESWRMEGDEVSPTGVAGNIVRYVPRKERGDPEDGSVETAVMALSERLSETEFGGEQDKGLGEKNGLVVR</sequence>
<protein>
    <recommendedName>
        <fullName evidence="4">N-acetyltransferase domain-containing protein</fullName>
    </recommendedName>
</protein>
<dbReference type="CDD" id="cd04301">
    <property type="entry name" value="NAT_SF"/>
    <property type="match status" value="1"/>
</dbReference>
<comment type="caution">
    <text evidence="2">The sequence shown here is derived from an EMBL/GenBank/DDBJ whole genome shotgun (WGS) entry which is preliminary data.</text>
</comment>
<keyword evidence="3" id="KW-1185">Reference proteome</keyword>
<evidence type="ECO:0000313" key="2">
    <source>
        <dbReference type="EMBL" id="KAK5958312.1"/>
    </source>
</evidence>
<accession>A0AAN8ISL3</accession>
<dbReference type="PANTHER" id="PTHR42791">
    <property type="entry name" value="GNAT FAMILY ACETYLTRANSFERASE"/>
    <property type="match status" value="1"/>
</dbReference>
<gene>
    <name evidence="2" type="ORF">OHC33_000154</name>
</gene>
<proteinExistence type="predicted"/>
<organism evidence="2 3">
    <name type="scientific">Knufia fluminis</name>
    <dbReference type="NCBI Taxonomy" id="191047"/>
    <lineage>
        <taxon>Eukaryota</taxon>
        <taxon>Fungi</taxon>
        <taxon>Dikarya</taxon>
        <taxon>Ascomycota</taxon>
        <taxon>Pezizomycotina</taxon>
        <taxon>Eurotiomycetes</taxon>
        <taxon>Chaetothyriomycetidae</taxon>
        <taxon>Chaetothyriales</taxon>
        <taxon>Trichomeriaceae</taxon>
        <taxon>Knufia</taxon>
    </lineage>
</organism>
<feature type="region of interest" description="Disordered" evidence="1">
    <location>
        <begin position="274"/>
        <end position="295"/>
    </location>
</feature>
<dbReference type="PANTHER" id="PTHR42791:SF2">
    <property type="entry name" value="N-ACETYLTRANSFERASE DOMAIN-CONTAINING PROTEIN"/>
    <property type="match status" value="1"/>
</dbReference>
<dbReference type="InterPro" id="IPR016181">
    <property type="entry name" value="Acyl_CoA_acyltransferase"/>
</dbReference>
<dbReference type="InterPro" id="IPR052523">
    <property type="entry name" value="Trichothecene_AcTrans"/>
</dbReference>
<dbReference type="EMBL" id="JAKLMC020000001">
    <property type="protein sequence ID" value="KAK5958312.1"/>
    <property type="molecule type" value="Genomic_DNA"/>
</dbReference>
<dbReference type="Proteomes" id="UP001316803">
    <property type="component" value="Unassembled WGS sequence"/>
</dbReference>
<reference evidence="2 3" key="1">
    <citation type="submission" date="2022-12" db="EMBL/GenBank/DDBJ databases">
        <title>Genomic features and morphological characterization of a novel Knufia sp. strain isolated from spacecraft assembly facility.</title>
        <authorList>
            <person name="Teixeira M."/>
            <person name="Chander A.M."/>
            <person name="Stajich J.E."/>
            <person name="Venkateswaran K."/>
        </authorList>
    </citation>
    <scope>NUCLEOTIDE SEQUENCE [LARGE SCALE GENOMIC DNA]</scope>
    <source>
        <strain evidence="2 3">FJI-L2-BK-P2</strain>
    </source>
</reference>
<dbReference type="AlphaFoldDB" id="A0AAN8ISL3"/>
<dbReference type="SUPFAM" id="SSF55729">
    <property type="entry name" value="Acyl-CoA N-acyltransferases (Nat)"/>
    <property type="match status" value="1"/>
</dbReference>
<name>A0AAN8ISL3_9EURO</name>
<evidence type="ECO:0000313" key="3">
    <source>
        <dbReference type="Proteomes" id="UP001316803"/>
    </source>
</evidence>
<evidence type="ECO:0000256" key="1">
    <source>
        <dbReference type="SAM" id="MobiDB-lite"/>
    </source>
</evidence>